<reference evidence="8 9" key="1">
    <citation type="submission" date="2019-03" db="EMBL/GenBank/DDBJ databases">
        <title>Genomic Encyclopedia of Type Strains, Phase IV (KMG-IV): sequencing the most valuable type-strain genomes for metagenomic binning, comparative biology and taxonomic classification.</title>
        <authorList>
            <person name="Goeker M."/>
        </authorList>
    </citation>
    <scope>NUCLEOTIDE SEQUENCE [LARGE SCALE GENOMIC DNA]</scope>
    <source>
        <strain evidence="8 9">DSM 28867</strain>
    </source>
</reference>
<dbReference type="Gene3D" id="3.10.50.40">
    <property type="match status" value="1"/>
</dbReference>
<keyword evidence="3 6" id="KW-0732">Signal</keyword>
<dbReference type="InterPro" id="IPR046357">
    <property type="entry name" value="PPIase_dom_sf"/>
</dbReference>
<dbReference type="EMBL" id="SODD01000047">
    <property type="protein sequence ID" value="TDW13145.1"/>
    <property type="molecule type" value="Genomic_DNA"/>
</dbReference>
<dbReference type="EC" id="5.2.1.8" evidence="2"/>
<dbReference type="PROSITE" id="PS51257">
    <property type="entry name" value="PROKAR_LIPOPROTEIN"/>
    <property type="match status" value="1"/>
</dbReference>
<feature type="signal peptide" evidence="6">
    <location>
        <begin position="1"/>
        <end position="22"/>
    </location>
</feature>
<dbReference type="Proteomes" id="UP000294743">
    <property type="component" value="Unassembled WGS sequence"/>
</dbReference>
<evidence type="ECO:0000256" key="3">
    <source>
        <dbReference type="ARBA" id="ARBA00022729"/>
    </source>
</evidence>
<keyword evidence="9" id="KW-1185">Reference proteome</keyword>
<evidence type="ECO:0000256" key="2">
    <source>
        <dbReference type="ARBA" id="ARBA00013194"/>
    </source>
</evidence>
<keyword evidence="4" id="KW-0697">Rotamase</keyword>
<dbReference type="Pfam" id="PF13145">
    <property type="entry name" value="Rotamase_2"/>
    <property type="match status" value="1"/>
</dbReference>
<dbReference type="RefSeq" id="WP_134170994.1">
    <property type="nucleotide sequence ID" value="NZ_SODD01000047.1"/>
</dbReference>
<dbReference type="InterPro" id="IPR050245">
    <property type="entry name" value="PrsA_foldase"/>
</dbReference>
<evidence type="ECO:0000256" key="5">
    <source>
        <dbReference type="ARBA" id="ARBA00023235"/>
    </source>
</evidence>
<sequence length="299" mass="33861">MKKRILTVACASLLLVSGCSNATTQVKDDDKVLIKVGDEEITKGDIYTGLVAQGNITPVQRAMSEILVDKLVKVDDDIKKQADEDLAYYKEMYGDQWETTYKSYGYKDEEAFYNDVILLNARMNKLTSLYVKDNLAELVKEFKPRKAQVFQVKDEEKAKKALEAAKKKDADFAAIAKEYGDEGTYNGSEAIYNTNSGLPDVVWKYIEEADKNGVVDNMLQDPSAETYYIVKVTEKDYKKFKEDAIKNISEISISASTEENAPKPLADRAFAYFLDKYDYSIHDVNIYQDLLSSSSKFEK</sequence>
<organism evidence="8 9">
    <name type="scientific">Breznakia blatticola</name>
    <dbReference type="NCBI Taxonomy" id="1754012"/>
    <lineage>
        <taxon>Bacteria</taxon>
        <taxon>Bacillati</taxon>
        <taxon>Bacillota</taxon>
        <taxon>Erysipelotrichia</taxon>
        <taxon>Erysipelotrichales</taxon>
        <taxon>Erysipelotrichaceae</taxon>
        <taxon>Breznakia</taxon>
    </lineage>
</organism>
<dbReference type="PANTHER" id="PTHR47245:SF1">
    <property type="entry name" value="FOLDASE PROTEIN PRSA"/>
    <property type="match status" value="1"/>
</dbReference>
<dbReference type="GO" id="GO:0003755">
    <property type="term" value="F:peptidyl-prolyl cis-trans isomerase activity"/>
    <property type="evidence" value="ECO:0007669"/>
    <property type="project" value="UniProtKB-KW"/>
</dbReference>
<evidence type="ECO:0000256" key="1">
    <source>
        <dbReference type="ARBA" id="ARBA00000971"/>
    </source>
</evidence>
<keyword evidence="5 8" id="KW-0413">Isomerase</keyword>
<dbReference type="InterPro" id="IPR000297">
    <property type="entry name" value="PPIase_PpiC"/>
</dbReference>
<feature type="chain" id="PRO_5020400752" description="peptidylprolyl isomerase" evidence="6">
    <location>
        <begin position="23"/>
        <end position="299"/>
    </location>
</feature>
<evidence type="ECO:0000256" key="4">
    <source>
        <dbReference type="ARBA" id="ARBA00023110"/>
    </source>
</evidence>
<evidence type="ECO:0000313" key="9">
    <source>
        <dbReference type="Proteomes" id="UP000294743"/>
    </source>
</evidence>
<dbReference type="OrthoDB" id="1770070at2"/>
<dbReference type="AlphaFoldDB" id="A0A4R7Z9U0"/>
<dbReference type="SUPFAM" id="SSF54534">
    <property type="entry name" value="FKBP-like"/>
    <property type="match status" value="1"/>
</dbReference>
<dbReference type="PANTHER" id="PTHR47245">
    <property type="entry name" value="PEPTIDYLPROLYL ISOMERASE"/>
    <property type="match status" value="1"/>
</dbReference>
<evidence type="ECO:0000313" key="8">
    <source>
        <dbReference type="EMBL" id="TDW13145.1"/>
    </source>
</evidence>
<feature type="domain" description="PpiC" evidence="7">
    <location>
        <begin position="138"/>
        <end position="237"/>
    </location>
</feature>
<accession>A0A4R7Z9U0</accession>
<evidence type="ECO:0000259" key="7">
    <source>
        <dbReference type="Pfam" id="PF13145"/>
    </source>
</evidence>
<gene>
    <name evidence="8" type="ORF">EDD63_1475</name>
</gene>
<comment type="caution">
    <text evidence="8">The sequence shown here is derived from an EMBL/GenBank/DDBJ whole genome shotgun (WGS) entry which is preliminary data.</text>
</comment>
<name>A0A4R7Z9U0_9FIRM</name>
<comment type="catalytic activity">
    <reaction evidence="1">
        <text>[protein]-peptidylproline (omega=180) = [protein]-peptidylproline (omega=0)</text>
        <dbReference type="Rhea" id="RHEA:16237"/>
        <dbReference type="Rhea" id="RHEA-COMP:10747"/>
        <dbReference type="Rhea" id="RHEA-COMP:10748"/>
        <dbReference type="ChEBI" id="CHEBI:83833"/>
        <dbReference type="ChEBI" id="CHEBI:83834"/>
        <dbReference type="EC" id="5.2.1.8"/>
    </reaction>
</comment>
<evidence type="ECO:0000256" key="6">
    <source>
        <dbReference type="SAM" id="SignalP"/>
    </source>
</evidence>
<proteinExistence type="predicted"/>
<protein>
    <recommendedName>
        <fullName evidence="2">peptidylprolyl isomerase</fullName>
        <ecNumber evidence="2">5.2.1.8</ecNumber>
    </recommendedName>
</protein>